<dbReference type="Proteomes" id="UP000186594">
    <property type="component" value="Unassembled WGS sequence"/>
</dbReference>
<dbReference type="InterPro" id="IPR001128">
    <property type="entry name" value="Cyt_P450"/>
</dbReference>
<dbReference type="InterPro" id="IPR036396">
    <property type="entry name" value="Cyt_P450_sf"/>
</dbReference>
<dbReference type="PANTHER" id="PTHR24286:SF228">
    <property type="entry name" value="C-22 STEROL DESATURASE ERG5"/>
    <property type="match status" value="1"/>
</dbReference>
<proteinExistence type="inferred from homology"/>
<feature type="transmembrane region" description="Helical" evidence="6">
    <location>
        <begin position="24"/>
        <end position="40"/>
    </location>
</feature>
<protein>
    <submittedName>
        <fullName evidence="7">Cytochrome P450 61</fullName>
    </submittedName>
</protein>
<reference evidence="7 8" key="1">
    <citation type="submission" date="2016-04" db="EMBL/GenBank/DDBJ databases">
        <title>Evolutionary innovation and constraint leading to complex multicellularity in the Ascomycota.</title>
        <authorList>
            <person name="Cisse O."/>
            <person name="Nguyen A."/>
            <person name="Hewitt D.A."/>
            <person name="Jedd G."/>
            <person name="Stajich J.E."/>
        </authorList>
    </citation>
    <scope>NUCLEOTIDE SEQUENCE [LARGE SCALE GENOMIC DNA]</scope>
    <source>
        <strain evidence="7 8">DAH-3</strain>
    </source>
</reference>
<evidence type="ECO:0000256" key="2">
    <source>
        <dbReference type="ARBA" id="ARBA00010617"/>
    </source>
</evidence>
<keyword evidence="6" id="KW-1133">Transmembrane helix</keyword>
<dbReference type="GO" id="GO:0005506">
    <property type="term" value="F:iron ion binding"/>
    <property type="evidence" value="ECO:0007669"/>
    <property type="project" value="InterPro"/>
</dbReference>
<sequence>MANATQYTASSPWHPFLWRFTADLNPWTVILTILLVVLVWDQVRYQIKKQNLPGPRLTFPLIGAFFDSLNPTFNGYLSKWESGPLSCVSVFHKYHLHPLRVITRCRFVVLASTNELSRKILNSPHFVEPCVVDAGRKILKPTNWVFLDGKAHVDYRKGLNGLFTRKALGIYLHQQEQVYDKAFKKWLEISKDGALPFATHFRDVNVATSLRTFCGSYITDEAIDRISENYWKITVALELVNIPIVLPYSKVWYAIQARKEVCKRFEQAAQLSRSKMGKGEEPSCMMDRWIKDMIASQKGTQEGPSIRDFSDEEIAGTFLSFLFASQDATSSAMTWMFQYLADRPDVFEKIRQEQIAVRDGDLSKPVDMDMVEKMNYTRWMVKEVLRLRPPVLMVPYKAKKAFPVTSDYIVSKGICPSSFGPKF</sequence>
<accession>A0A1U7LUN4</accession>
<dbReference type="SUPFAM" id="SSF48264">
    <property type="entry name" value="Cytochrome P450"/>
    <property type="match status" value="1"/>
</dbReference>
<dbReference type="GO" id="GO:0004497">
    <property type="term" value="F:monooxygenase activity"/>
    <property type="evidence" value="ECO:0007669"/>
    <property type="project" value="InterPro"/>
</dbReference>
<evidence type="ECO:0000256" key="4">
    <source>
        <dbReference type="ARBA" id="ARBA00023002"/>
    </source>
</evidence>
<evidence type="ECO:0000256" key="6">
    <source>
        <dbReference type="SAM" id="Phobius"/>
    </source>
</evidence>
<evidence type="ECO:0000256" key="1">
    <source>
        <dbReference type="ARBA" id="ARBA00001971"/>
    </source>
</evidence>
<comment type="cofactor">
    <cofactor evidence="1">
        <name>heme</name>
        <dbReference type="ChEBI" id="CHEBI:30413"/>
    </cofactor>
</comment>
<comment type="caution">
    <text evidence="7">The sequence shown here is derived from an EMBL/GenBank/DDBJ whole genome shotgun (WGS) entry which is preliminary data.</text>
</comment>
<dbReference type="GO" id="GO:0020037">
    <property type="term" value="F:heme binding"/>
    <property type="evidence" value="ECO:0007669"/>
    <property type="project" value="InterPro"/>
</dbReference>
<evidence type="ECO:0000256" key="5">
    <source>
        <dbReference type="ARBA" id="ARBA00023004"/>
    </source>
</evidence>
<evidence type="ECO:0000313" key="8">
    <source>
        <dbReference type="Proteomes" id="UP000186594"/>
    </source>
</evidence>
<dbReference type="AlphaFoldDB" id="A0A1U7LUN4"/>
<keyword evidence="6" id="KW-0812">Transmembrane</keyword>
<evidence type="ECO:0000256" key="3">
    <source>
        <dbReference type="ARBA" id="ARBA00022723"/>
    </source>
</evidence>
<keyword evidence="4" id="KW-0560">Oxidoreductase</keyword>
<gene>
    <name evidence="7" type="ORF">NEOLI_003190</name>
</gene>
<dbReference type="STRING" id="1198029.A0A1U7LUN4"/>
<keyword evidence="3" id="KW-0479">Metal-binding</keyword>
<name>A0A1U7LUN4_NEOID</name>
<organism evidence="7 8">
    <name type="scientific">Neolecta irregularis (strain DAH-3)</name>
    <dbReference type="NCBI Taxonomy" id="1198029"/>
    <lineage>
        <taxon>Eukaryota</taxon>
        <taxon>Fungi</taxon>
        <taxon>Dikarya</taxon>
        <taxon>Ascomycota</taxon>
        <taxon>Taphrinomycotina</taxon>
        <taxon>Neolectales</taxon>
        <taxon>Neolectaceae</taxon>
        <taxon>Neolecta</taxon>
    </lineage>
</organism>
<keyword evidence="8" id="KW-1185">Reference proteome</keyword>
<dbReference type="OrthoDB" id="1372046at2759"/>
<dbReference type="GO" id="GO:0006696">
    <property type="term" value="P:ergosterol biosynthetic process"/>
    <property type="evidence" value="ECO:0007669"/>
    <property type="project" value="EnsemblFungi"/>
</dbReference>
<keyword evidence="5" id="KW-0408">Iron</keyword>
<dbReference type="Pfam" id="PF00067">
    <property type="entry name" value="p450"/>
    <property type="match status" value="1"/>
</dbReference>
<dbReference type="GO" id="GO:0000249">
    <property type="term" value="F:C-22 sterol desaturase (NADPH) activity"/>
    <property type="evidence" value="ECO:0007669"/>
    <property type="project" value="EnsemblFungi"/>
</dbReference>
<evidence type="ECO:0000313" key="7">
    <source>
        <dbReference type="EMBL" id="OLL26386.1"/>
    </source>
</evidence>
<comment type="similarity">
    <text evidence="2">Belongs to the cytochrome P450 family.</text>
</comment>
<dbReference type="OMA" id="IMDAWIL"/>
<dbReference type="PANTHER" id="PTHR24286">
    <property type="entry name" value="CYTOCHROME P450 26"/>
    <property type="match status" value="1"/>
</dbReference>
<dbReference type="EMBL" id="LXFE01000193">
    <property type="protein sequence ID" value="OLL26386.1"/>
    <property type="molecule type" value="Genomic_DNA"/>
</dbReference>
<keyword evidence="6" id="KW-0472">Membrane</keyword>
<dbReference type="Gene3D" id="1.10.630.10">
    <property type="entry name" value="Cytochrome P450"/>
    <property type="match status" value="1"/>
</dbReference>